<evidence type="ECO:0000259" key="2">
    <source>
        <dbReference type="Pfam" id="PF03432"/>
    </source>
</evidence>
<evidence type="ECO:0000313" key="3">
    <source>
        <dbReference type="EMBL" id="GAA3921385.1"/>
    </source>
</evidence>
<accession>A0ABP7MEU7</accession>
<dbReference type="InterPro" id="IPR005094">
    <property type="entry name" value="Endonuclease_MobA/VirD2"/>
</dbReference>
<dbReference type="Proteomes" id="UP001499909">
    <property type="component" value="Unassembled WGS sequence"/>
</dbReference>
<name>A0ABP7MEU7_9BACT</name>
<protein>
    <recommendedName>
        <fullName evidence="2">MobA/VirD2-like nuclease domain-containing protein</fullName>
    </recommendedName>
</protein>
<evidence type="ECO:0000256" key="1">
    <source>
        <dbReference type="SAM" id="MobiDB-lite"/>
    </source>
</evidence>
<gene>
    <name evidence="3" type="ORF">GCM10022406_04390</name>
</gene>
<sequence>MISRTVIGRSFGGLARYLVEGHKGQDADKQAELLGSAGVRTDTVAHMVADFNLGRQLHPELGKAVWHTSLSFNPDDAARLTGEKMREIAEDYMQEMKLTGTQYAIIRHRDRPGHEHVHIIANRVADDGHTISDSNSFLRSKTALTKLIERHELTPPQGLRVEKQHPEHLEGVDKAKQEVKDALHQALATAPYRPALLAALRAEKISAQEFTNKAGVVTGISFEKDGHSFKGSAIARGYSLAGIEKQLAANQLAQQAEKARQQAAQEAAAQEQRQAAAQLAAQRQAAEQQAAQRQEAERQAAQAAKGPELPAVERKWQADYQVYAANLAQQNAPIQARNKIIDSYSTYLQKHPNEAGIAVVVQAMKGDPRTAVLKAELDRQVAARATHVKQWADSYGQQAALEKQAEGGFFGKNAASREAEEKLKFLTEKDRPLPGLLAPALLEFARAAKAADRPAPAVGFEARAYYQPEHAGLSLTEYAAKREAERQLVVRVQEPVGDSQAAGRADALQRSLTSKGATVSVSDAVDAQGNRVIELAVQYSMQQPRHELKDISVTLDWAAERKGYEVQEREADRAQRQAPGQREAQQVKSRTQGPRRDQSTGIA</sequence>
<feature type="region of interest" description="Disordered" evidence="1">
    <location>
        <begin position="566"/>
        <end position="603"/>
    </location>
</feature>
<feature type="compositionally biased region" description="Basic and acidic residues" evidence="1">
    <location>
        <begin position="594"/>
        <end position="603"/>
    </location>
</feature>
<feature type="domain" description="MobA/VirD2-like nuclease" evidence="2">
    <location>
        <begin position="27"/>
        <end position="153"/>
    </location>
</feature>
<feature type="region of interest" description="Disordered" evidence="1">
    <location>
        <begin position="286"/>
        <end position="310"/>
    </location>
</feature>
<organism evidence="3 4">
    <name type="scientific">Hymenobacter algoricola</name>
    <dbReference type="NCBI Taxonomy" id="486267"/>
    <lineage>
        <taxon>Bacteria</taxon>
        <taxon>Pseudomonadati</taxon>
        <taxon>Bacteroidota</taxon>
        <taxon>Cytophagia</taxon>
        <taxon>Cytophagales</taxon>
        <taxon>Hymenobacteraceae</taxon>
        <taxon>Hymenobacter</taxon>
    </lineage>
</organism>
<feature type="compositionally biased region" description="Polar residues" evidence="1">
    <location>
        <begin position="583"/>
        <end position="592"/>
    </location>
</feature>
<proteinExistence type="predicted"/>
<comment type="caution">
    <text evidence="3">The sequence shown here is derived from an EMBL/GenBank/DDBJ whole genome shotgun (WGS) entry which is preliminary data.</text>
</comment>
<dbReference type="Pfam" id="PF03432">
    <property type="entry name" value="Relaxase"/>
    <property type="match status" value="1"/>
</dbReference>
<feature type="compositionally biased region" description="Low complexity" evidence="1">
    <location>
        <begin position="286"/>
        <end position="305"/>
    </location>
</feature>
<feature type="compositionally biased region" description="Basic and acidic residues" evidence="1">
    <location>
        <begin position="566"/>
        <end position="575"/>
    </location>
</feature>
<keyword evidence="4" id="KW-1185">Reference proteome</keyword>
<evidence type="ECO:0000313" key="4">
    <source>
        <dbReference type="Proteomes" id="UP001499909"/>
    </source>
</evidence>
<reference evidence="4" key="1">
    <citation type="journal article" date="2019" name="Int. J. Syst. Evol. Microbiol.">
        <title>The Global Catalogue of Microorganisms (GCM) 10K type strain sequencing project: providing services to taxonomists for standard genome sequencing and annotation.</title>
        <authorList>
            <consortium name="The Broad Institute Genomics Platform"/>
            <consortium name="The Broad Institute Genome Sequencing Center for Infectious Disease"/>
            <person name="Wu L."/>
            <person name="Ma J."/>
        </authorList>
    </citation>
    <scope>NUCLEOTIDE SEQUENCE [LARGE SCALE GENOMIC DNA]</scope>
    <source>
        <strain evidence="4">JCM 17214</strain>
    </source>
</reference>
<dbReference type="RefSeq" id="WP_345109452.1">
    <property type="nucleotide sequence ID" value="NZ_BAABDH010000011.1"/>
</dbReference>
<dbReference type="EMBL" id="BAABDH010000011">
    <property type="protein sequence ID" value="GAA3921385.1"/>
    <property type="molecule type" value="Genomic_DNA"/>
</dbReference>